<proteinExistence type="predicted"/>
<name>A0A9Q8FQB1_9STAP</name>
<dbReference type="Proteomes" id="UP000295280">
    <property type="component" value="Unassembled WGS sequence"/>
</dbReference>
<accession>A0A9Q8FQB1</accession>
<evidence type="ECO:0000313" key="2">
    <source>
        <dbReference type="Proteomes" id="UP000295280"/>
    </source>
</evidence>
<evidence type="ECO:0008006" key="3">
    <source>
        <dbReference type="Google" id="ProtNLM"/>
    </source>
</evidence>
<protein>
    <recommendedName>
        <fullName evidence="3">YokE-like PH domain-containing protein</fullName>
    </recommendedName>
</protein>
<dbReference type="OrthoDB" id="2417906at2"/>
<comment type="caution">
    <text evidence="1">The sequence shown here is derived from an EMBL/GenBank/DDBJ whole genome shotgun (WGS) entry which is preliminary data.</text>
</comment>
<keyword evidence="2" id="KW-1185">Reference proteome</keyword>
<reference evidence="1 2" key="1">
    <citation type="submission" date="2019-01" db="EMBL/GenBank/DDBJ databases">
        <title>Draft genome sequences of the type strains of six Macrococcus species.</title>
        <authorList>
            <person name="Mazhar S."/>
            <person name="Altermann E."/>
            <person name="Hill C."/>
            <person name="Mcauliffe O."/>
        </authorList>
    </citation>
    <scope>NUCLEOTIDE SEQUENCE [LARGE SCALE GENOMIC DNA]</scope>
    <source>
        <strain evidence="1 2">ATCC 51828</strain>
    </source>
</reference>
<dbReference type="EMBL" id="SCWD01000002">
    <property type="protein sequence ID" value="TDM02297.1"/>
    <property type="molecule type" value="Genomic_DNA"/>
</dbReference>
<evidence type="ECO:0000313" key="1">
    <source>
        <dbReference type="EMBL" id="TDM02297.1"/>
    </source>
</evidence>
<organism evidence="1 2">
    <name type="scientific">Macrococcus carouselicus</name>
    <dbReference type="NCBI Taxonomy" id="69969"/>
    <lineage>
        <taxon>Bacteria</taxon>
        <taxon>Bacillati</taxon>
        <taxon>Bacillota</taxon>
        <taxon>Bacilli</taxon>
        <taxon>Bacillales</taxon>
        <taxon>Staphylococcaceae</taxon>
        <taxon>Macrococcus</taxon>
    </lineage>
</organism>
<sequence>MIDNKRRSFKMAELFNESELSPAEKRGPGVVGIIEFAVGDQKEFTGEYIPTDMRFFMVADMNGQPYQRVISYDDIKSVEVEDSAVTVHFDMGPIRIRDIGNGTAQVFADFVDEQLGRRKK</sequence>
<dbReference type="AlphaFoldDB" id="A0A9Q8FQB1"/>
<gene>
    <name evidence="1" type="ORF">ERX40_07010</name>
</gene>